<name>A0A9N9INT2_9GLOM</name>
<dbReference type="EMBL" id="CAJVPV010031217">
    <property type="protein sequence ID" value="CAG8742406.1"/>
    <property type="molecule type" value="Genomic_DNA"/>
</dbReference>
<gene>
    <name evidence="1" type="ORF">AMORRO_LOCUS14799</name>
</gene>
<protein>
    <submittedName>
        <fullName evidence="1">13169_t:CDS:1</fullName>
    </submittedName>
</protein>
<feature type="non-terminal residue" evidence="1">
    <location>
        <position position="98"/>
    </location>
</feature>
<accession>A0A9N9INT2</accession>
<sequence length="98" mass="10898">VGLSAFILHSALSLNHECEPVDGIVRVNIVNKSLFRSDEGEDKGGRLPQRSIHSYIFEINYHVSTVCRYNGVLISELPETELDKLGESSNEEVDGKIL</sequence>
<evidence type="ECO:0000313" key="1">
    <source>
        <dbReference type="EMBL" id="CAG8742406.1"/>
    </source>
</evidence>
<proteinExistence type="predicted"/>
<dbReference type="AlphaFoldDB" id="A0A9N9INT2"/>
<keyword evidence="2" id="KW-1185">Reference proteome</keyword>
<evidence type="ECO:0000313" key="2">
    <source>
        <dbReference type="Proteomes" id="UP000789342"/>
    </source>
</evidence>
<dbReference type="Proteomes" id="UP000789342">
    <property type="component" value="Unassembled WGS sequence"/>
</dbReference>
<comment type="caution">
    <text evidence="1">The sequence shown here is derived from an EMBL/GenBank/DDBJ whole genome shotgun (WGS) entry which is preliminary data.</text>
</comment>
<organism evidence="1 2">
    <name type="scientific">Acaulospora morrowiae</name>
    <dbReference type="NCBI Taxonomy" id="94023"/>
    <lineage>
        <taxon>Eukaryota</taxon>
        <taxon>Fungi</taxon>
        <taxon>Fungi incertae sedis</taxon>
        <taxon>Mucoromycota</taxon>
        <taxon>Glomeromycotina</taxon>
        <taxon>Glomeromycetes</taxon>
        <taxon>Diversisporales</taxon>
        <taxon>Acaulosporaceae</taxon>
        <taxon>Acaulospora</taxon>
    </lineage>
</organism>
<reference evidence="1" key="1">
    <citation type="submission" date="2021-06" db="EMBL/GenBank/DDBJ databases">
        <authorList>
            <person name="Kallberg Y."/>
            <person name="Tangrot J."/>
            <person name="Rosling A."/>
        </authorList>
    </citation>
    <scope>NUCLEOTIDE SEQUENCE</scope>
    <source>
        <strain evidence="1">CL551</strain>
    </source>
</reference>